<dbReference type="Proteomes" id="UP000249464">
    <property type="component" value="Unassembled WGS sequence"/>
</dbReference>
<dbReference type="EMBL" id="FQNC01000020">
    <property type="protein sequence ID" value="SGY25919.1"/>
    <property type="molecule type" value="Genomic_DNA"/>
</dbReference>
<gene>
    <name evidence="3" type="primary">BQ5605_C018g08681</name>
    <name evidence="3" type="ORF">BQ5605_C018G08681</name>
</gene>
<proteinExistence type="predicted"/>
<accession>A0A2X0NUJ7</accession>
<dbReference type="Pfam" id="PF20209">
    <property type="entry name" value="DUF6570"/>
    <property type="match status" value="1"/>
</dbReference>
<feature type="region of interest" description="Disordered" evidence="1">
    <location>
        <begin position="127"/>
        <end position="164"/>
    </location>
</feature>
<dbReference type="AlphaFoldDB" id="A0A2X0NUJ7"/>
<feature type="domain" description="DUF6570" evidence="2">
    <location>
        <begin position="271"/>
        <end position="364"/>
    </location>
</feature>
<sequence length="451" mass="51625">MVQPSSTVEQHLGAWLDKRQSLLPTWRAMIRCSLRQLALSNVKLRLEQLQIICQTHNLQGYSFRRSRARELFLRILLSSCTETCPACESGYIFKRSTAIDILVPRRHCVPRHTVYRHKTLESCQAELSKRRAATNNDSRADDDTRLRRTTQASQAERSSPYTPASARLQAEIRAEWNQYFTDAKFRVFCCLICSERVFGHEAHWVAESVLKCRDRGILEALTDVHLRSDLRPTTYDFEEWRAAIIDPRGLHRRNDLEGQPIYFATDEFSVQLVTARARAYKIVYKITKFGDPNAQQKCTRGNTLIFSQNTAAFTDILPMSVEQLADSVCVLFCGAEANLTQLDSCRPMIVRQGKVKRMLKWLSHVCGFSREHLPPERQQPQHLIRKIGLELVTSEALATQGMESELRCLFSEHAATAWNLGSGQSIEVNMPNLTTKPQVVFTHHQLIIPKV</sequence>
<organism evidence="3 4">
    <name type="scientific">Microbotryum silenes-dioicae</name>
    <dbReference type="NCBI Taxonomy" id="796604"/>
    <lineage>
        <taxon>Eukaryota</taxon>
        <taxon>Fungi</taxon>
        <taxon>Dikarya</taxon>
        <taxon>Basidiomycota</taxon>
        <taxon>Pucciniomycotina</taxon>
        <taxon>Microbotryomycetes</taxon>
        <taxon>Microbotryales</taxon>
        <taxon>Microbotryaceae</taxon>
        <taxon>Microbotryum</taxon>
    </lineage>
</organism>
<reference evidence="3 4" key="1">
    <citation type="submission" date="2016-11" db="EMBL/GenBank/DDBJ databases">
        <authorList>
            <person name="Jaros S."/>
            <person name="Januszkiewicz K."/>
            <person name="Wedrychowicz H."/>
        </authorList>
    </citation>
    <scope>NUCLEOTIDE SEQUENCE [LARGE SCALE GENOMIC DNA]</scope>
</reference>
<feature type="compositionally biased region" description="Polar residues" evidence="1">
    <location>
        <begin position="151"/>
        <end position="162"/>
    </location>
</feature>
<keyword evidence="4" id="KW-1185">Reference proteome</keyword>
<evidence type="ECO:0000313" key="4">
    <source>
        <dbReference type="Proteomes" id="UP000249464"/>
    </source>
</evidence>
<evidence type="ECO:0000259" key="2">
    <source>
        <dbReference type="Pfam" id="PF20209"/>
    </source>
</evidence>
<name>A0A2X0NUJ7_9BASI</name>
<dbReference type="InterPro" id="IPR046700">
    <property type="entry name" value="DUF6570"/>
</dbReference>
<evidence type="ECO:0000313" key="3">
    <source>
        <dbReference type="EMBL" id="SGY25919.1"/>
    </source>
</evidence>
<protein>
    <submittedName>
        <fullName evidence="3">BQ5605_C018g08681 protein</fullName>
    </submittedName>
</protein>
<evidence type="ECO:0000256" key="1">
    <source>
        <dbReference type="SAM" id="MobiDB-lite"/>
    </source>
</evidence>